<dbReference type="GO" id="GO:0015031">
    <property type="term" value="P:protein transport"/>
    <property type="evidence" value="ECO:0007669"/>
    <property type="project" value="UniProtKB-KW"/>
</dbReference>
<evidence type="ECO:0000259" key="11">
    <source>
        <dbReference type="Pfam" id="PF03895"/>
    </source>
</evidence>
<evidence type="ECO:0000256" key="4">
    <source>
        <dbReference type="ARBA" id="ARBA00022448"/>
    </source>
</evidence>
<protein>
    <submittedName>
        <fullName evidence="14">Autotransporter adhesin</fullName>
    </submittedName>
</protein>
<dbReference type="SUPFAM" id="SSF101967">
    <property type="entry name" value="Adhesin YadA, collagen-binding domain"/>
    <property type="match status" value="6"/>
</dbReference>
<accession>A0A840FXQ5</accession>
<evidence type="ECO:0000256" key="3">
    <source>
        <dbReference type="ARBA" id="ARBA00005848"/>
    </source>
</evidence>
<reference evidence="14 15" key="1">
    <citation type="submission" date="2020-08" db="EMBL/GenBank/DDBJ databases">
        <title>Genomic Encyclopedia of Type Strains, Phase IV (KMG-V): Genome sequencing to study the core and pangenomes of soil and plant-associated prokaryotes.</title>
        <authorList>
            <person name="Whitman W."/>
        </authorList>
    </citation>
    <scope>NUCLEOTIDE SEQUENCE [LARGE SCALE GENOMIC DNA]</scope>
    <source>
        <strain evidence="14 15">34/80</strain>
    </source>
</reference>
<feature type="domain" description="Trimeric autotransporter adhesin YadA-like stalk" evidence="13">
    <location>
        <begin position="277"/>
        <end position="303"/>
    </location>
</feature>
<keyword evidence="7" id="KW-0732">Signal</keyword>
<dbReference type="CDD" id="cd12820">
    <property type="entry name" value="LbR_YadA-like"/>
    <property type="match status" value="1"/>
</dbReference>
<dbReference type="Pfam" id="PF05662">
    <property type="entry name" value="YadA_stalk"/>
    <property type="match status" value="6"/>
</dbReference>
<evidence type="ECO:0000256" key="6">
    <source>
        <dbReference type="ARBA" id="ARBA00022692"/>
    </source>
</evidence>
<dbReference type="EMBL" id="JACIFZ010000006">
    <property type="protein sequence ID" value="MBB4224199.1"/>
    <property type="molecule type" value="Genomic_DNA"/>
</dbReference>
<dbReference type="GO" id="GO:0009279">
    <property type="term" value="C:cell outer membrane"/>
    <property type="evidence" value="ECO:0007669"/>
    <property type="project" value="UniProtKB-SubCell"/>
</dbReference>
<feature type="domain" description="Trimeric autotransporter adhesin YadA-like head" evidence="12">
    <location>
        <begin position="24"/>
        <end position="48"/>
    </location>
</feature>
<feature type="domain" description="Trimeric autotransporter adhesin YadA-like head" evidence="12">
    <location>
        <begin position="460"/>
        <end position="486"/>
    </location>
</feature>
<keyword evidence="5" id="KW-1134">Transmembrane beta strand</keyword>
<evidence type="ECO:0000313" key="15">
    <source>
        <dbReference type="Proteomes" id="UP000524450"/>
    </source>
</evidence>
<dbReference type="GO" id="GO:0009986">
    <property type="term" value="C:cell surface"/>
    <property type="evidence" value="ECO:0007669"/>
    <property type="project" value="UniProtKB-SubCell"/>
</dbReference>
<comment type="similarity">
    <text evidence="3">Belongs to the autotransporter-2 (AT-2) (TC 1.B.40) family.</text>
</comment>
<evidence type="ECO:0000256" key="5">
    <source>
        <dbReference type="ARBA" id="ARBA00022452"/>
    </source>
</evidence>
<comment type="caution">
    <text evidence="14">The sequence shown here is derived from an EMBL/GenBank/DDBJ whole genome shotgun (WGS) entry which is preliminary data.</text>
</comment>
<evidence type="ECO:0000256" key="2">
    <source>
        <dbReference type="ARBA" id="ARBA00004442"/>
    </source>
</evidence>
<dbReference type="Gene3D" id="2.150.10.10">
    <property type="entry name" value="Serralysin-like metalloprotease, C-terminal"/>
    <property type="match status" value="6"/>
</dbReference>
<feature type="domain" description="Trimeric autotransporter adhesin YadA-like head" evidence="12">
    <location>
        <begin position="574"/>
        <end position="600"/>
    </location>
</feature>
<evidence type="ECO:0000256" key="7">
    <source>
        <dbReference type="ARBA" id="ARBA00022729"/>
    </source>
</evidence>
<dbReference type="AlphaFoldDB" id="A0A840FXQ5"/>
<feature type="domain" description="Trimeric autotransporter adhesin YadA-like stalk" evidence="13">
    <location>
        <begin position="529"/>
        <end position="555"/>
    </location>
</feature>
<evidence type="ECO:0000256" key="9">
    <source>
        <dbReference type="ARBA" id="ARBA00023136"/>
    </source>
</evidence>
<feature type="domain" description="Trimeric autotransporter adhesin YadA-like head" evidence="12">
    <location>
        <begin position="322"/>
        <end position="348"/>
    </location>
</feature>
<dbReference type="InterPro" id="IPR011049">
    <property type="entry name" value="Serralysin-like_metalloprot_C"/>
</dbReference>
<dbReference type="InterPro" id="IPR008640">
    <property type="entry name" value="Adhesin_Head_dom"/>
</dbReference>
<evidence type="ECO:0000256" key="1">
    <source>
        <dbReference type="ARBA" id="ARBA00004241"/>
    </source>
</evidence>
<dbReference type="SUPFAM" id="SSF54523">
    <property type="entry name" value="Pili subunits"/>
    <property type="match status" value="1"/>
</dbReference>
<dbReference type="Pfam" id="PF05658">
    <property type="entry name" value="YadA_head"/>
    <property type="match status" value="7"/>
</dbReference>
<feature type="domain" description="Trimeric autotransporter adhesin YadA-like stalk" evidence="13">
    <location>
        <begin position="158"/>
        <end position="193"/>
    </location>
</feature>
<dbReference type="Gene3D" id="2.20.70.140">
    <property type="match status" value="1"/>
</dbReference>
<dbReference type="InterPro" id="IPR005594">
    <property type="entry name" value="YadA_C"/>
</dbReference>
<keyword evidence="9" id="KW-0472">Membrane</keyword>
<dbReference type="InterPro" id="IPR045584">
    <property type="entry name" value="Pilin-like"/>
</dbReference>
<dbReference type="InterPro" id="IPR008635">
    <property type="entry name" value="Coiled_stalk_dom"/>
</dbReference>
<feature type="domain" description="Trimeric autotransporter adhesin YadA-like stalk" evidence="13">
    <location>
        <begin position="402"/>
        <end position="440"/>
    </location>
</feature>
<keyword evidence="8" id="KW-0653">Protein transport</keyword>
<organism evidence="14 15">
    <name type="scientific">Variovorax guangxiensis</name>
    <dbReference type="NCBI Taxonomy" id="1775474"/>
    <lineage>
        <taxon>Bacteria</taxon>
        <taxon>Pseudomonadati</taxon>
        <taxon>Pseudomonadota</taxon>
        <taxon>Betaproteobacteria</taxon>
        <taxon>Burkholderiales</taxon>
        <taxon>Comamonadaceae</taxon>
        <taxon>Variovorax</taxon>
    </lineage>
</organism>
<feature type="domain" description="Trimeric autotransporter adhesin YadA-like head" evidence="12">
    <location>
        <begin position="1"/>
        <end position="19"/>
    </location>
</feature>
<keyword evidence="4" id="KW-0813">Transport</keyword>
<dbReference type="Pfam" id="PF03895">
    <property type="entry name" value="YadA_anchor"/>
    <property type="match status" value="1"/>
</dbReference>
<evidence type="ECO:0000313" key="14">
    <source>
        <dbReference type="EMBL" id="MBB4224199.1"/>
    </source>
</evidence>
<feature type="domain" description="Trimeric autotransporter adhesin YadA-like head" evidence="12">
    <location>
        <begin position="67"/>
        <end position="88"/>
    </location>
</feature>
<keyword evidence="6" id="KW-0812">Transmembrane</keyword>
<feature type="domain" description="Trimeric autotransporter adhesin YadA-like stalk" evidence="13">
    <location>
        <begin position="766"/>
        <end position="800"/>
    </location>
</feature>
<evidence type="ECO:0000259" key="13">
    <source>
        <dbReference type="Pfam" id="PF05662"/>
    </source>
</evidence>
<evidence type="ECO:0000259" key="12">
    <source>
        <dbReference type="Pfam" id="PF05658"/>
    </source>
</evidence>
<proteinExistence type="inferred from homology"/>
<feature type="non-terminal residue" evidence="14">
    <location>
        <position position="1"/>
    </location>
</feature>
<keyword evidence="10" id="KW-0998">Cell outer membrane</keyword>
<comment type="subcellular location">
    <subcellularLocation>
        <location evidence="2">Cell outer membrane</location>
    </subcellularLocation>
    <subcellularLocation>
        <location evidence="1">Cell surface</location>
    </subcellularLocation>
</comment>
<sequence>AVAIGSGNVASGNGAVAIGDPNTATGNGAIASGLDNTATGNGSVAMGNTNKVGGGGQDVSVPGTPAQGAVGIGYQNTVVGQGSVAIGSTSKALAAGAVAFGDTAVANNAGDVALGSGSVTATAVGTPGITINGTPYIFQGTTPTSTVSVGAVGSERTITNVAAGRISGTSTDAINGSQLAATNSAIADVATTAGKGWNLSANGGAPQNIAPGGTADFANGSNTTVTRTGNQIRVDVVPDPTFNSVTTGNTKIDNNGLTIVGGPSVTLTGINAGGKVINNVAPGVAGTDAVNIDQLTSTVAGSKTRYYHVNSTGGGNEANDGATGADAIASGKNATAAGASSVAMGLGATAGTANSVALGAGSVTATAVATPGTTIDGKAYNFQGIAPVGTVSVGTFGGERTITNVAAGRISGTSTDAINGSQLFATNQSIENLSSTVTANKIRYFSVQSTGGGNENNNGATGADAVAVGKDASATVDNGVALGSGSVSDRAVAGSTGNIPAGSSLIPFNTTDRTLLGALSVGSATTYRQITNVADGTQAQDAVTVRQLSGALQSFAVTPIQYFHANSTAADSLAIGAESVAVGPQTVVNGNNGVGIGNGAVVQQSAPGGIAIGQGSTSHLADSIALGTQSSAAAVQGVALGAGTSVTQAGGVALGAGSVASTAAGVAGYVPPTATDAQRIAIGATTSTLAAVSVGNAASGQFRQITGVAAGTADSDAVNVSQLRGVQGQVAVIDQSTVKYDTNADGTTNYNSVTMGGSNATGPVTVHNVAPGVAGTDAVNVNQLNATSAGLNNRINALGDRLDGVEKNAYAGVAAAMALQMPGSYVPGKTVMRIGAGSFKGQSAVGVSFRRTAENNAWSITGGVATSRAGVGATVGAEWVFN</sequence>
<feature type="domain" description="Trimeric autotransporter adhesin YadA-like C-terminal membrane anchor" evidence="11">
    <location>
        <begin position="824"/>
        <end position="881"/>
    </location>
</feature>
<name>A0A840FXQ5_9BURK</name>
<dbReference type="Proteomes" id="UP000524450">
    <property type="component" value="Unassembled WGS sequence"/>
</dbReference>
<dbReference type="RefSeq" id="WP_184641205.1">
    <property type="nucleotide sequence ID" value="NZ_JACIFZ010000006.1"/>
</dbReference>
<evidence type="ECO:0000256" key="8">
    <source>
        <dbReference type="ARBA" id="ARBA00022927"/>
    </source>
</evidence>
<dbReference type="Gene3D" id="6.20.50.100">
    <property type="match status" value="1"/>
</dbReference>
<dbReference type="Gene3D" id="3.30.1300.30">
    <property type="entry name" value="GSPII I/J protein-like"/>
    <property type="match status" value="1"/>
</dbReference>
<feature type="domain" description="Trimeric autotransporter adhesin YadA-like head" evidence="12">
    <location>
        <begin position="622"/>
        <end position="643"/>
    </location>
</feature>
<feature type="domain" description="Trimeric autotransporter adhesin YadA-like stalk" evidence="13">
    <location>
        <begin position="704"/>
        <end position="733"/>
    </location>
</feature>
<gene>
    <name evidence="14" type="ORF">GGD71_004990</name>
</gene>
<evidence type="ECO:0000256" key="10">
    <source>
        <dbReference type="ARBA" id="ARBA00023237"/>
    </source>
</evidence>